<evidence type="ECO:0000256" key="5">
    <source>
        <dbReference type="ARBA" id="ARBA00022842"/>
    </source>
</evidence>
<dbReference type="AlphaFoldDB" id="A0A1W1E9T6"/>
<accession>A0A1W1E9T6</accession>
<dbReference type="Gene3D" id="3.90.470.20">
    <property type="entry name" value="4'-phosphopantetheinyl transferase domain"/>
    <property type="match status" value="1"/>
</dbReference>
<evidence type="ECO:0000256" key="7">
    <source>
        <dbReference type="ARBA" id="ARBA00023160"/>
    </source>
</evidence>
<dbReference type="InterPro" id="IPR008278">
    <property type="entry name" value="4-PPantetheinyl_Trfase_dom"/>
</dbReference>
<sequence>MKIGTDIIQIQRIEKSLNRYGIKFKERFLSQEEIALAKHIETLAGFWAAKEAISKALGCGIGSQLGFHDIIIAKDHKGAPYFKLSHTAQKAHGIKNASLSISHDGGFAIAVVVIEV</sequence>
<evidence type="ECO:0000256" key="4">
    <source>
        <dbReference type="ARBA" id="ARBA00022832"/>
    </source>
</evidence>
<keyword evidence="5" id="KW-0460">Magnesium</keyword>
<dbReference type="InterPro" id="IPR004568">
    <property type="entry name" value="Ppantetheine-prot_Trfase_dom"/>
</dbReference>
<dbReference type="Pfam" id="PF01648">
    <property type="entry name" value="ACPS"/>
    <property type="match status" value="1"/>
</dbReference>
<proteinExistence type="inferred from homology"/>
<evidence type="ECO:0000259" key="8">
    <source>
        <dbReference type="Pfam" id="PF01648"/>
    </source>
</evidence>
<keyword evidence="2 9" id="KW-0808">Transferase</keyword>
<keyword evidence="7" id="KW-0275">Fatty acid biosynthesis</keyword>
<name>A0A1W1E9T6_9ZZZZ</name>
<organism evidence="9">
    <name type="scientific">hydrothermal vent metagenome</name>
    <dbReference type="NCBI Taxonomy" id="652676"/>
    <lineage>
        <taxon>unclassified sequences</taxon>
        <taxon>metagenomes</taxon>
        <taxon>ecological metagenomes</taxon>
    </lineage>
</organism>
<dbReference type="GO" id="GO:0008897">
    <property type="term" value="F:holo-[acyl-carrier-protein] synthase activity"/>
    <property type="evidence" value="ECO:0007669"/>
    <property type="project" value="UniProtKB-EC"/>
</dbReference>
<dbReference type="NCBIfam" id="TIGR00516">
    <property type="entry name" value="acpS"/>
    <property type="match status" value="1"/>
</dbReference>
<gene>
    <name evidence="9" type="ORF">MNB_SV-4-1396</name>
</gene>
<evidence type="ECO:0000313" key="9">
    <source>
        <dbReference type="EMBL" id="SFV90680.1"/>
    </source>
</evidence>
<evidence type="ECO:0000256" key="3">
    <source>
        <dbReference type="ARBA" id="ARBA00022723"/>
    </source>
</evidence>
<evidence type="ECO:0000256" key="2">
    <source>
        <dbReference type="ARBA" id="ARBA00022679"/>
    </source>
</evidence>
<evidence type="ECO:0000256" key="1">
    <source>
        <dbReference type="ARBA" id="ARBA00022516"/>
    </source>
</evidence>
<dbReference type="GO" id="GO:0000287">
    <property type="term" value="F:magnesium ion binding"/>
    <property type="evidence" value="ECO:0007669"/>
    <property type="project" value="InterPro"/>
</dbReference>
<dbReference type="EC" id="2.7.8.7" evidence="9"/>
<dbReference type="NCBIfam" id="TIGR00556">
    <property type="entry name" value="pantethn_trn"/>
    <property type="match status" value="1"/>
</dbReference>
<evidence type="ECO:0000256" key="6">
    <source>
        <dbReference type="ARBA" id="ARBA00023098"/>
    </source>
</evidence>
<dbReference type="EMBL" id="FPIB01000020">
    <property type="protein sequence ID" value="SFV90680.1"/>
    <property type="molecule type" value="Genomic_DNA"/>
</dbReference>
<keyword evidence="6" id="KW-0443">Lipid metabolism</keyword>
<reference evidence="9" key="1">
    <citation type="submission" date="2016-10" db="EMBL/GenBank/DDBJ databases">
        <authorList>
            <person name="de Groot N.N."/>
        </authorList>
    </citation>
    <scope>NUCLEOTIDE SEQUENCE</scope>
</reference>
<keyword evidence="1" id="KW-0444">Lipid biosynthesis</keyword>
<feature type="domain" description="4'-phosphopantetheinyl transferase" evidence="8">
    <location>
        <begin position="3"/>
        <end position="111"/>
    </location>
</feature>
<dbReference type="SUPFAM" id="SSF56214">
    <property type="entry name" value="4'-phosphopantetheinyl transferase"/>
    <property type="match status" value="1"/>
</dbReference>
<keyword evidence="4" id="KW-0276">Fatty acid metabolism</keyword>
<keyword evidence="3" id="KW-0479">Metal-binding</keyword>
<dbReference type="HAMAP" id="MF_00101">
    <property type="entry name" value="AcpS"/>
    <property type="match status" value="1"/>
</dbReference>
<dbReference type="GO" id="GO:0006633">
    <property type="term" value="P:fatty acid biosynthetic process"/>
    <property type="evidence" value="ECO:0007669"/>
    <property type="project" value="UniProtKB-KW"/>
</dbReference>
<dbReference type="InterPro" id="IPR037143">
    <property type="entry name" value="4-PPantetheinyl_Trfase_dom_sf"/>
</dbReference>
<protein>
    <submittedName>
        <fullName evidence="9">Holo-[acyl-carrier protein] synthase</fullName>
        <ecNumber evidence="9">2.7.8.7</ecNumber>
    </submittedName>
</protein>
<dbReference type="InterPro" id="IPR002582">
    <property type="entry name" value="ACPS"/>
</dbReference>